<dbReference type="STRING" id="416873.SAMN04487951_10647"/>
<dbReference type="Pfam" id="PF00378">
    <property type="entry name" value="ECH_1"/>
    <property type="match status" value="1"/>
</dbReference>
<dbReference type="InterPro" id="IPR001753">
    <property type="entry name" value="Enoyl-CoA_hydra/iso"/>
</dbReference>
<dbReference type="Proteomes" id="UP000199677">
    <property type="component" value="Unassembled WGS sequence"/>
</dbReference>
<proteinExistence type="inferred from homology"/>
<dbReference type="FunFam" id="3.90.226.10:FF:000009">
    <property type="entry name" value="Carnitinyl-CoA dehydratase"/>
    <property type="match status" value="1"/>
</dbReference>
<sequence>MTDKQPPAEVYLASLDNGVAVVRIDRPGAKNALNGAVRCQLAEMFLSLTQDDEVRAIVLTGGEQMFVAGADVKEFATASPTDMHLRHNERFWEPIANCSKPVIAAVNGFALGGGCELAMHCDIIVAGESAQFGQPEVKLGLMPGAGGTQRLVRAVGKFQAMRMLMTGCMVPAHEALGMGLVSEVVADDQTLERANTLAKDIARLPALALEHIKETVLAGADLPLESALVLERKAFQMLFDTADQKEGAAAFVEKRKPNYRGAS</sequence>
<dbReference type="GO" id="GO:0006635">
    <property type="term" value="P:fatty acid beta-oxidation"/>
    <property type="evidence" value="ECO:0007669"/>
    <property type="project" value="TreeGrafter"/>
</dbReference>
<evidence type="ECO:0000256" key="2">
    <source>
        <dbReference type="ARBA" id="ARBA00023239"/>
    </source>
</evidence>
<reference evidence="5" key="1">
    <citation type="submission" date="2016-10" db="EMBL/GenBank/DDBJ databases">
        <authorList>
            <person name="Varghese N."/>
            <person name="Submissions S."/>
        </authorList>
    </citation>
    <scope>NUCLEOTIDE SEQUENCE [LARGE SCALE GENOMIC DNA]</scope>
    <source>
        <strain evidence="5">CGMCC 1.6494</strain>
    </source>
</reference>
<dbReference type="InterPro" id="IPR014748">
    <property type="entry name" value="Enoyl-CoA_hydra_C"/>
</dbReference>
<dbReference type="CDD" id="cd06558">
    <property type="entry name" value="crotonase-like"/>
    <property type="match status" value="1"/>
</dbReference>
<evidence type="ECO:0000256" key="1">
    <source>
        <dbReference type="ARBA" id="ARBA00005254"/>
    </source>
</evidence>
<dbReference type="PANTHER" id="PTHR11941:SF54">
    <property type="entry name" value="ENOYL-COA HYDRATASE, MITOCHONDRIAL"/>
    <property type="match status" value="1"/>
</dbReference>
<dbReference type="SUPFAM" id="SSF52096">
    <property type="entry name" value="ClpP/crotonase"/>
    <property type="match status" value="1"/>
</dbReference>
<comment type="similarity">
    <text evidence="1 3">Belongs to the enoyl-CoA hydratase/isomerase family.</text>
</comment>
<dbReference type="PANTHER" id="PTHR11941">
    <property type="entry name" value="ENOYL-COA HYDRATASE-RELATED"/>
    <property type="match status" value="1"/>
</dbReference>
<dbReference type="OrthoDB" id="9775794at2"/>
<evidence type="ECO:0000313" key="4">
    <source>
        <dbReference type="EMBL" id="SDN56891.1"/>
    </source>
</evidence>
<dbReference type="FunFam" id="1.10.12.10:FF:000001">
    <property type="entry name" value="Probable enoyl-CoA hydratase, mitochondrial"/>
    <property type="match status" value="1"/>
</dbReference>
<dbReference type="AlphaFoldDB" id="A0A1H0CGI3"/>
<evidence type="ECO:0000313" key="5">
    <source>
        <dbReference type="Proteomes" id="UP000199677"/>
    </source>
</evidence>
<dbReference type="GO" id="GO:0016836">
    <property type="term" value="F:hydro-lyase activity"/>
    <property type="evidence" value="ECO:0007669"/>
    <property type="project" value="UniProtKB-ARBA"/>
</dbReference>
<dbReference type="InterPro" id="IPR029045">
    <property type="entry name" value="ClpP/crotonase-like_dom_sf"/>
</dbReference>
<gene>
    <name evidence="4" type="ORF">SAMN04487951_10647</name>
</gene>
<dbReference type="EMBL" id="FNII01000006">
    <property type="protein sequence ID" value="SDN56891.1"/>
    <property type="molecule type" value="Genomic_DNA"/>
</dbReference>
<dbReference type="InterPro" id="IPR018376">
    <property type="entry name" value="Enoyl-CoA_hyd/isom_CS"/>
</dbReference>
<protein>
    <submittedName>
        <fullName evidence="4">Enoyl-CoA hydratase/carnithine racemase</fullName>
    </submittedName>
</protein>
<accession>A0A1H0CGI3</accession>
<evidence type="ECO:0000256" key="3">
    <source>
        <dbReference type="RuleBase" id="RU003707"/>
    </source>
</evidence>
<dbReference type="Gene3D" id="3.90.226.10">
    <property type="entry name" value="2-enoyl-CoA Hydratase, Chain A, domain 1"/>
    <property type="match status" value="1"/>
</dbReference>
<name>A0A1H0CGI3_9GAMM</name>
<dbReference type="Gene3D" id="1.10.12.10">
    <property type="entry name" value="Lyase 2-enoyl-coa Hydratase, Chain A, domain 2"/>
    <property type="match status" value="1"/>
</dbReference>
<keyword evidence="5" id="KW-1185">Reference proteome</keyword>
<dbReference type="RefSeq" id="WP_089704904.1">
    <property type="nucleotide sequence ID" value="NZ_FNII01000006.1"/>
</dbReference>
<keyword evidence="2" id="KW-0456">Lyase</keyword>
<dbReference type="NCBIfam" id="NF006007">
    <property type="entry name" value="PRK08138.1"/>
    <property type="match status" value="1"/>
</dbReference>
<dbReference type="PROSITE" id="PS00166">
    <property type="entry name" value="ENOYL_COA_HYDRATASE"/>
    <property type="match status" value="1"/>
</dbReference>
<organism evidence="4 5">
    <name type="scientific">Vreelandella arcis</name>
    <dbReference type="NCBI Taxonomy" id="416873"/>
    <lineage>
        <taxon>Bacteria</taxon>
        <taxon>Pseudomonadati</taxon>
        <taxon>Pseudomonadota</taxon>
        <taxon>Gammaproteobacteria</taxon>
        <taxon>Oceanospirillales</taxon>
        <taxon>Halomonadaceae</taxon>
        <taxon>Vreelandella</taxon>
    </lineage>
</organism>